<organism evidence="1 2">
    <name type="scientific">Streptomyces fodineus</name>
    <dbReference type="NCBI Taxonomy" id="1904616"/>
    <lineage>
        <taxon>Bacteria</taxon>
        <taxon>Bacillati</taxon>
        <taxon>Actinomycetota</taxon>
        <taxon>Actinomycetes</taxon>
        <taxon>Kitasatosporales</taxon>
        <taxon>Streptomycetaceae</taxon>
        <taxon>Streptomyces</taxon>
    </lineage>
</organism>
<keyword evidence="2" id="KW-1185">Reference proteome</keyword>
<dbReference type="AlphaFoldDB" id="A0A1D7YKH9"/>
<dbReference type="EMBL" id="CP017248">
    <property type="protein sequence ID" value="AOR36061.1"/>
    <property type="molecule type" value="Genomic_DNA"/>
</dbReference>
<sequence>MRYDMSARSVRPPAARLEPLCKERRAPTAGDAVGDRRRRWVSPQFADFETPHEVTAYAGRR</sequence>
<dbReference type="RefSeq" id="WP_069782574.1">
    <property type="nucleotide sequence ID" value="NZ_CP017248.1"/>
</dbReference>
<proteinExistence type="predicted"/>
<protein>
    <recommendedName>
        <fullName evidence="3">Coenzyme PQQ synthesis protein A</fullName>
    </recommendedName>
</protein>
<dbReference type="KEGG" id="spun:BFF78_37905"/>
<reference evidence="2" key="1">
    <citation type="submission" date="2016-09" db="EMBL/GenBank/DDBJ databases">
        <title>Streptomyces puniciscabiei strain:TW1S1 Genome sequencing and assembly.</title>
        <authorList>
            <person name="Kim M.-K."/>
            <person name="Kim S.B."/>
        </authorList>
    </citation>
    <scope>NUCLEOTIDE SEQUENCE [LARGE SCALE GENOMIC DNA]</scope>
    <source>
        <strain evidence="2">TW1S1</strain>
    </source>
</reference>
<gene>
    <name evidence="1" type="ORF">BFF78_37905</name>
</gene>
<name>A0A1D7YKH9_9ACTN</name>
<dbReference type="Proteomes" id="UP000094960">
    <property type="component" value="Chromosome"/>
</dbReference>
<evidence type="ECO:0000313" key="1">
    <source>
        <dbReference type="EMBL" id="AOR36061.1"/>
    </source>
</evidence>
<accession>A0A1D7YKH9</accession>
<evidence type="ECO:0008006" key="3">
    <source>
        <dbReference type="Google" id="ProtNLM"/>
    </source>
</evidence>
<evidence type="ECO:0000313" key="2">
    <source>
        <dbReference type="Proteomes" id="UP000094960"/>
    </source>
</evidence>